<dbReference type="RefSeq" id="WP_115169546.1">
    <property type="nucleotide sequence ID" value="NZ_UGYW01000002.1"/>
</dbReference>
<sequence length="164" mass="18866">MKNIRILLFTILVCSIQLGFGQVTSGNEKETYEKPYHPEADARKDIDALVVRAQKEDKTIIIQAGGNWCIWCLRFNTYIHETPEIKELLDKNVLYYHLNYSQENKNEAVFQKYAPEGGKLGYPFFIVLNKNGQVLNVHDSGSLEAGKGYDKEKVLTFFRKSISR</sequence>
<reference evidence="1 2" key="1">
    <citation type="submission" date="2018-06" db="EMBL/GenBank/DDBJ databases">
        <authorList>
            <consortium name="Pathogen Informatics"/>
            <person name="Doyle S."/>
        </authorList>
    </citation>
    <scope>NUCLEOTIDE SEQUENCE [LARGE SCALE GENOMIC DNA]</scope>
    <source>
        <strain evidence="1 2">NCTC11388</strain>
    </source>
</reference>
<dbReference type="Proteomes" id="UP000254893">
    <property type="component" value="Unassembled WGS sequence"/>
</dbReference>
<dbReference type="AlphaFoldDB" id="A0A380BPK9"/>
<evidence type="ECO:0000313" key="1">
    <source>
        <dbReference type="EMBL" id="SUJ03902.1"/>
    </source>
</evidence>
<protein>
    <submittedName>
        <fullName evidence="1">Thiol:disulfide interchange protein</fullName>
    </submittedName>
</protein>
<dbReference type="SUPFAM" id="SSF52833">
    <property type="entry name" value="Thioredoxin-like"/>
    <property type="match status" value="1"/>
</dbReference>
<dbReference type="EMBL" id="UGYW01000002">
    <property type="protein sequence ID" value="SUJ03902.1"/>
    <property type="molecule type" value="Genomic_DNA"/>
</dbReference>
<name>A0A380BPK9_SPHSI</name>
<accession>A0A380BPK9</accession>
<dbReference type="Pfam" id="PF13899">
    <property type="entry name" value="Thioredoxin_7"/>
    <property type="match status" value="1"/>
</dbReference>
<gene>
    <name evidence="1" type="ORF">NCTC11388_01328</name>
</gene>
<dbReference type="Gene3D" id="3.40.30.10">
    <property type="entry name" value="Glutaredoxin"/>
    <property type="match status" value="1"/>
</dbReference>
<organism evidence="1 2">
    <name type="scientific">Sphingobacterium spiritivorum</name>
    <name type="common">Flavobacterium spiritivorum</name>
    <dbReference type="NCBI Taxonomy" id="258"/>
    <lineage>
        <taxon>Bacteria</taxon>
        <taxon>Pseudomonadati</taxon>
        <taxon>Bacteroidota</taxon>
        <taxon>Sphingobacteriia</taxon>
        <taxon>Sphingobacteriales</taxon>
        <taxon>Sphingobacteriaceae</taxon>
        <taxon>Sphingobacterium</taxon>
    </lineage>
</organism>
<dbReference type="InterPro" id="IPR036249">
    <property type="entry name" value="Thioredoxin-like_sf"/>
</dbReference>
<evidence type="ECO:0000313" key="2">
    <source>
        <dbReference type="Proteomes" id="UP000254893"/>
    </source>
</evidence>
<proteinExistence type="predicted"/>